<protein>
    <submittedName>
        <fullName evidence="2">Uncharacterized protein</fullName>
    </submittedName>
</protein>
<comment type="similarity">
    <text evidence="1">Belongs to the senescence regulator S40 family.</text>
</comment>
<accession>S8CEM5</accession>
<organism evidence="2 3">
    <name type="scientific">Genlisea aurea</name>
    <dbReference type="NCBI Taxonomy" id="192259"/>
    <lineage>
        <taxon>Eukaryota</taxon>
        <taxon>Viridiplantae</taxon>
        <taxon>Streptophyta</taxon>
        <taxon>Embryophyta</taxon>
        <taxon>Tracheophyta</taxon>
        <taxon>Spermatophyta</taxon>
        <taxon>Magnoliopsida</taxon>
        <taxon>eudicotyledons</taxon>
        <taxon>Gunneridae</taxon>
        <taxon>Pentapetalae</taxon>
        <taxon>asterids</taxon>
        <taxon>lamiids</taxon>
        <taxon>Lamiales</taxon>
        <taxon>Lentibulariaceae</taxon>
        <taxon>Genlisea</taxon>
    </lineage>
</organism>
<evidence type="ECO:0000313" key="2">
    <source>
        <dbReference type="EMBL" id="EPS65354.1"/>
    </source>
</evidence>
<evidence type="ECO:0000313" key="3">
    <source>
        <dbReference type="Proteomes" id="UP000015453"/>
    </source>
</evidence>
<feature type="non-terminal residue" evidence="2">
    <location>
        <position position="1"/>
    </location>
</feature>
<dbReference type="PANTHER" id="PTHR33083">
    <property type="entry name" value="EXPRESSED PROTEIN"/>
    <property type="match status" value="1"/>
</dbReference>
<gene>
    <name evidence="2" type="ORF">M569_09423</name>
</gene>
<dbReference type="InterPro" id="IPR007608">
    <property type="entry name" value="Senescence_reg_S40"/>
</dbReference>
<dbReference type="OrthoDB" id="1927868at2759"/>
<proteinExistence type="inferred from homology"/>
<dbReference type="Pfam" id="PF04520">
    <property type="entry name" value="Senescence_reg"/>
    <property type="match status" value="1"/>
</dbReference>
<keyword evidence="3" id="KW-1185">Reference proteome</keyword>
<dbReference type="EMBL" id="AUSU01004289">
    <property type="protein sequence ID" value="EPS65354.1"/>
    <property type="molecule type" value="Genomic_DNA"/>
</dbReference>
<name>S8CEM5_9LAMI</name>
<dbReference type="AlphaFoldDB" id="S8CEM5"/>
<comment type="caution">
    <text evidence="2">The sequence shown here is derived from an EMBL/GenBank/DDBJ whole genome shotgun (WGS) entry which is preliminary data.</text>
</comment>
<sequence length="52" mass="5924">EDGRDDEIVPPHVMVARAHVTFSVFEGAGRTLKGRDLRRVRNAVFRRTGFID</sequence>
<dbReference type="PANTHER" id="PTHR33083:SF123">
    <property type="entry name" value="EXPRESSED PROTEIN"/>
    <property type="match status" value="1"/>
</dbReference>
<reference evidence="2 3" key="1">
    <citation type="journal article" date="2013" name="BMC Genomics">
        <title>The miniature genome of a carnivorous plant Genlisea aurea contains a low number of genes and short non-coding sequences.</title>
        <authorList>
            <person name="Leushkin E.V."/>
            <person name="Sutormin R.A."/>
            <person name="Nabieva E.R."/>
            <person name="Penin A.A."/>
            <person name="Kondrashov A.S."/>
            <person name="Logacheva M.D."/>
        </authorList>
    </citation>
    <scope>NUCLEOTIDE SEQUENCE [LARGE SCALE GENOMIC DNA]</scope>
</reference>
<dbReference type="GO" id="GO:0010150">
    <property type="term" value="P:leaf senescence"/>
    <property type="evidence" value="ECO:0007669"/>
    <property type="project" value="UniProtKB-ARBA"/>
</dbReference>
<dbReference type="Proteomes" id="UP000015453">
    <property type="component" value="Unassembled WGS sequence"/>
</dbReference>
<evidence type="ECO:0000256" key="1">
    <source>
        <dbReference type="ARBA" id="ARBA00034773"/>
    </source>
</evidence>